<sequence length="247" mass="27460">MGGRIDFYYDIASWYSYVGFADLFMNLDILAAHGVQVEFHPVSLGGIMKAAANQPPMMNPLKGEYLGRDGSRAAARVGKSNMRFPPDFFSRSKTLIPQRALHYIKKNYPTETYLTALHYLLDSYFTPPHPNVSKPDGLARALAQCPRGFKGSAAGEDYSAAGKLFSAEEVKAIMEGTETPEMKEALKATTEVAIRKRAFGAPWLVVTNSEGREEVFFGSDRFGFIYEFLGLPYHDVELLPPRSKGKL</sequence>
<dbReference type="InParanoid" id="A0A2N3N343"/>
<proteinExistence type="predicted"/>
<dbReference type="GO" id="GO:0004602">
    <property type="term" value="F:glutathione peroxidase activity"/>
    <property type="evidence" value="ECO:0007669"/>
    <property type="project" value="TreeGrafter"/>
</dbReference>
<feature type="domain" description="DSBA-like thioredoxin" evidence="1">
    <location>
        <begin position="4"/>
        <end position="120"/>
    </location>
</feature>
<dbReference type="PANTHER" id="PTHR42943">
    <property type="entry name" value="GLUTATHIONE S-TRANSFERASE KAPPA"/>
    <property type="match status" value="1"/>
</dbReference>
<dbReference type="AlphaFoldDB" id="A0A2N3N343"/>
<protein>
    <recommendedName>
        <fullName evidence="1">DSBA-like thioredoxin domain-containing protein</fullName>
    </recommendedName>
</protein>
<evidence type="ECO:0000313" key="3">
    <source>
        <dbReference type="Proteomes" id="UP000233524"/>
    </source>
</evidence>
<reference evidence="2 3" key="1">
    <citation type="journal article" date="2017" name="G3 (Bethesda)">
        <title>First Draft Genome Sequence of the Pathogenic Fungus Lomentospora prolificans (Formerly Scedosporium prolificans).</title>
        <authorList>
            <person name="Luo R."/>
            <person name="Zimin A."/>
            <person name="Workman R."/>
            <person name="Fan Y."/>
            <person name="Pertea G."/>
            <person name="Grossman N."/>
            <person name="Wear M.P."/>
            <person name="Jia B."/>
            <person name="Miller H."/>
            <person name="Casadevall A."/>
            <person name="Timp W."/>
            <person name="Zhang S.X."/>
            <person name="Salzberg S.L."/>
        </authorList>
    </citation>
    <scope>NUCLEOTIDE SEQUENCE [LARGE SCALE GENOMIC DNA]</scope>
    <source>
        <strain evidence="2 3">JHH-5317</strain>
    </source>
</reference>
<dbReference type="InterPro" id="IPR036249">
    <property type="entry name" value="Thioredoxin-like_sf"/>
</dbReference>
<dbReference type="EMBL" id="NLAX01001033">
    <property type="protein sequence ID" value="PKS06851.1"/>
    <property type="molecule type" value="Genomic_DNA"/>
</dbReference>
<dbReference type="Proteomes" id="UP000233524">
    <property type="component" value="Unassembled WGS sequence"/>
</dbReference>
<dbReference type="GO" id="GO:0006749">
    <property type="term" value="P:glutathione metabolic process"/>
    <property type="evidence" value="ECO:0007669"/>
    <property type="project" value="TreeGrafter"/>
</dbReference>
<evidence type="ECO:0000313" key="2">
    <source>
        <dbReference type="EMBL" id="PKS06851.1"/>
    </source>
</evidence>
<dbReference type="STRING" id="41688.A0A2N3N343"/>
<dbReference type="InterPro" id="IPR051924">
    <property type="entry name" value="GST_Kappa/NadH"/>
</dbReference>
<comment type="caution">
    <text evidence="2">The sequence shown here is derived from an EMBL/GenBank/DDBJ whole genome shotgun (WGS) entry which is preliminary data.</text>
</comment>
<dbReference type="GO" id="GO:0004364">
    <property type="term" value="F:glutathione transferase activity"/>
    <property type="evidence" value="ECO:0007669"/>
    <property type="project" value="TreeGrafter"/>
</dbReference>
<organism evidence="2 3">
    <name type="scientific">Lomentospora prolificans</name>
    <dbReference type="NCBI Taxonomy" id="41688"/>
    <lineage>
        <taxon>Eukaryota</taxon>
        <taxon>Fungi</taxon>
        <taxon>Dikarya</taxon>
        <taxon>Ascomycota</taxon>
        <taxon>Pezizomycotina</taxon>
        <taxon>Sordariomycetes</taxon>
        <taxon>Hypocreomycetidae</taxon>
        <taxon>Microascales</taxon>
        <taxon>Microascaceae</taxon>
        <taxon>Lomentospora</taxon>
    </lineage>
</organism>
<dbReference type="GO" id="GO:0005777">
    <property type="term" value="C:peroxisome"/>
    <property type="evidence" value="ECO:0007669"/>
    <property type="project" value="TreeGrafter"/>
</dbReference>
<dbReference type="OrthoDB" id="4664297at2759"/>
<dbReference type="SUPFAM" id="SSF52833">
    <property type="entry name" value="Thioredoxin-like"/>
    <property type="match status" value="1"/>
</dbReference>
<dbReference type="VEuPathDB" id="FungiDB:jhhlp_006927"/>
<gene>
    <name evidence="2" type="ORF">jhhlp_006927</name>
</gene>
<accession>A0A2N3N343</accession>
<dbReference type="GO" id="GO:0005739">
    <property type="term" value="C:mitochondrion"/>
    <property type="evidence" value="ECO:0007669"/>
    <property type="project" value="TreeGrafter"/>
</dbReference>
<name>A0A2N3N343_9PEZI</name>
<evidence type="ECO:0000259" key="1">
    <source>
        <dbReference type="Pfam" id="PF01323"/>
    </source>
</evidence>
<keyword evidence="3" id="KW-1185">Reference proteome</keyword>
<dbReference type="InterPro" id="IPR001853">
    <property type="entry name" value="DSBA-like_thioredoxin_dom"/>
</dbReference>
<dbReference type="Gene3D" id="3.40.30.10">
    <property type="entry name" value="Glutaredoxin"/>
    <property type="match status" value="1"/>
</dbReference>
<dbReference type="Pfam" id="PF01323">
    <property type="entry name" value="DSBA"/>
    <property type="match status" value="1"/>
</dbReference>
<dbReference type="PANTHER" id="PTHR42943:SF13">
    <property type="entry name" value="GLUTATHIONE S-TRANSFERASE KAPPA-RELATED"/>
    <property type="match status" value="1"/>
</dbReference>